<geneLocation type="plasmid" evidence="1">
    <name>unnamed5</name>
</geneLocation>
<dbReference type="AlphaFoldDB" id="A0AAU7S6R9"/>
<protein>
    <submittedName>
        <fullName evidence="1">Uncharacterized protein</fullName>
    </submittedName>
</protein>
<sequence>MTERFVSRHDEPLTSNDLDICQRALDGILARLRVGKDTEEAQRAAAIIIELYRQGVHNDTQLADVLLDTACILPGFPAR</sequence>
<organism evidence="1">
    <name type="scientific">Rhizobium sp. ZPR3</name>
    <dbReference type="NCBI Taxonomy" id="3158967"/>
    <lineage>
        <taxon>Bacteria</taxon>
        <taxon>Pseudomonadati</taxon>
        <taxon>Pseudomonadota</taxon>
        <taxon>Alphaproteobacteria</taxon>
        <taxon>Hyphomicrobiales</taxon>
        <taxon>Rhizobiaceae</taxon>
        <taxon>Rhizobium/Agrobacterium group</taxon>
        <taxon>Rhizobium</taxon>
    </lineage>
</organism>
<gene>
    <name evidence="1" type="ORF">ABM479_35635</name>
</gene>
<reference evidence="1" key="1">
    <citation type="submission" date="2024-06" db="EMBL/GenBank/DDBJ databases">
        <authorList>
            <person name="Li T."/>
            <person name="Gao R."/>
        </authorList>
    </citation>
    <scope>NUCLEOTIDE SEQUENCE</scope>
    <source>
        <strain evidence="1">ZPR3</strain>
        <plasmid evidence="1">unnamed5</plasmid>
    </source>
</reference>
<name>A0AAU7S6R9_9HYPH</name>
<proteinExistence type="predicted"/>
<dbReference type="RefSeq" id="WP_349963321.1">
    <property type="nucleotide sequence ID" value="NZ_CP157965.1"/>
</dbReference>
<evidence type="ECO:0000313" key="1">
    <source>
        <dbReference type="EMBL" id="XBT98051.1"/>
    </source>
</evidence>
<keyword evidence="1" id="KW-0614">Plasmid</keyword>
<accession>A0AAU7S6R9</accession>
<dbReference type="EMBL" id="CP157965">
    <property type="protein sequence ID" value="XBT98051.1"/>
    <property type="molecule type" value="Genomic_DNA"/>
</dbReference>